<organism evidence="1">
    <name type="scientific">Rhizophora mucronata</name>
    <name type="common">Asiatic mangrove</name>
    <dbReference type="NCBI Taxonomy" id="61149"/>
    <lineage>
        <taxon>Eukaryota</taxon>
        <taxon>Viridiplantae</taxon>
        <taxon>Streptophyta</taxon>
        <taxon>Embryophyta</taxon>
        <taxon>Tracheophyta</taxon>
        <taxon>Spermatophyta</taxon>
        <taxon>Magnoliopsida</taxon>
        <taxon>eudicotyledons</taxon>
        <taxon>Gunneridae</taxon>
        <taxon>Pentapetalae</taxon>
        <taxon>rosids</taxon>
        <taxon>fabids</taxon>
        <taxon>Malpighiales</taxon>
        <taxon>Rhizophoraceae</taxon>
        <taxon>Rhizophora</taxon>
    </lineage>
</organism>
<reference evidence="1" key="1">
    <citation type="submission" date="2018-02" db="EMBL/GenBank/DDBJ databases">
        <title>Rhizophora mucronata_Transcriptome.</title>
        <authorList>
            <person name="Meera S.P."/>
            <person name="Sreeshan A."/>
            <person name="Augustine A."/>
        </authorList>
    </citation>
    <scope>NUCLEOTIDE SEQUENCE</scope>
    <source>
        <tissue evidence="1">Leaf</tissue>
    </source>
</reference>
<dbReference type="AlphaFoldDB" id="A0A2P2PXR3"/>
<sequence length="67" mass="7806">MGIGIPIPTPPPFSFLKNYNSQSKFLNFKISNQSPVQVQNNSIMLQLKLKELIHFKPVYDLIFQERQ</sequence>
<proteinExistence type="predicted"/>
<dbReference type="EMBL" id="GGEC01079044">
    <property type="protein sequence ID" value="MBX59528.1"/>
    <property type="molecule type" value="Transcribed_RNA"/>
</dbReference>
<evidence type="ECO:0000313" key="1">
    <source>
        <dbReference type="EMBL" id="MBX59528.1"/>
    </source>
</evidence>
<accession>A0A2P2PXR3</accession>
<protein>
    <submittedName>
        <fullName evidence="1">Uncharacterized protein</fullName>
    </submittedName>
</protein>
<name>A0A2P2PXR3_RHIMU</name>